<evidence type="ECO:0000259" key="6">
    <source>
        <dbReference type="PROSITE" id="PS50860"/>
    </source>
</evidence>
<dbReference type="InterPro" id="IPR018165">
    <property type="entry name" value="Ala-tRNA-synth_IIc_core"/>
</dbReference>
<dbReference type="KEGG" id="tag:Tagg_0979"/>
<dbReference type="PANTHER" id="PTHR43462:SF1">
    <property type="entry name" value="ALANYL-TRNA EDITING PROTEIN AARSD1"/>
    <property type="match status" value="1"/>
</dbReference>
<name>D5U299_THEAM</name>
<keyword evidence="7" id="KW-0030">Aminoacyl-tRNA synthetase</keyword>
<dbReference type="PROSITE" id="PS50860">
    <property type="entry name" value="AA_TRNA_LIGASE_II_ALA"/>
    <property type="match status" value="1"/>
</dbReference>
<evidence type="ECO:0000256" key="2">
    <source>
        <dbReference type="ARBA" id="ARBA00004496"/>
    </source>
</evidence>
<dbReference type="SMART" id="SM00863">
    <property type="entry name" value="tRNA_SAD"/>
    <property type="match status" value="1"/>
</dbReference>
<dbReference type="Gene3D" id="2.40.30.130">
    <property type="match status" value="1"/>
</dbReference>
<keyword evidence="5" id="KW-0862">Zinc</keyword>
<dbReference type="HOGENOM" id="CLU_004485_3_1_2"/>
<dbReference type="EMBL" id="CP001939">
    <property type="protein sequence ID" value="ADG91249.1"/>
    <property type="molecule type" value="Genomic_DNA"/>
</dbReference>
<dbReference type="GO" id="GO:0006419">
    <property type="term" value="P:alanyl-tRNA aminoacylation"/>
    <property type="evidence" value="ECO:0007669"/>
    <property type="project" value="InterPro"/>
</dbReference>
<keyword evidence="3" id="KW-0963">Cytoplasm</keyword>
<dbReference type="STRING" id="633148.Tagg_0979"/>
<reference evidence="7 8" key="1">
    <citation type="journal article" date="2010" name="Stand. Genomic Sci.">
        <title>Complete genome sequence of Thermosphaera aggregans type strain (M11TL).</title>
        <authorList>
            <person name="Spring S."/>
            <person name="Rachel R."/>
            <person name="Lapidus A."/>
            <person name="Davenport K."/>
            <person name="Tice H."/>
            <person name="Copeland A."/>
            <person name="Cheng J.F."/>
            <person name="Lucas S."/>
            <person name="Chen F."/>
            <person name="Nolan M."/>
            <person name="Bruce D."/>
            <person name="Goodwin L."/>
            <person name="Pitluck S."/>
            <person name="Ivanova N."/>
            <person name="Mavromatis K."/>
            <person name="Ovchinnikova G."/>
            <person name="Pati A."/>
            <person name="Chen A."/>
            <person name="Palaniappan K."/>
            <person name="Land M."/>
            <person name="Hauser L."/>
            <person name="Chang Y.J."/>
            <person name="Jeffries C.C."/>
            <person name="Brettin T."/>
            <person name="Detter J.C."/>
            <person name="Tapia R."/>
            <person name="Han C."/>
            <person name="Heimerl T."/>
            <person name="Weikl F."/>
            <person name="Brambilla E."/>
            <person name="Goker M."/>
            <person name="Bristow J."/>
            <person name="Eisen J.A."/>
            <person name="Markowitz V."/>
            <person name="Hugenholtz P."/>
            <person name="Kyrpides N.C."/>
            <person name="Klenk H.P."/>
        </authorList>
    </citation>
    <scope>NUCLEOTIDE SEQUENCE [LARGE SCALE GENOMIC DNA]</scope>
    <source>
        <strain evidence="8">DSM 11486 / M11TL</strain>
    </source>
</reference>
<dbReference type="InterPro" id="IPR051335">
    <property type="entry name" value="Alanyl-tRNA_Editing_Enzymes"/>
</dbReference>
<evidence type="ECO:0000313" key="7">
    <source>
        <dbReference type="EMBL" id="ADG91249.1"/>
    </source>
</evidence>
<dbReference type="InterPro" id="IPR009000">
    <property type="entry name" value="Transl_B-barrel_sf"/>
</dbReference>
<dbReference type="GO" id="GO:0005737">
    <property type="term" value="C:cytoplasm"/>
    <property type="evidence" value="ECO:0007669"/>
    <property type="project" value="UniProtKB-SubCell"/>
</dbReference>
<evidence type="ECO:0000256" key="3">
    <source>
        <dbReference type="ARBA" id="ARBA00022490"/>
    </source>
</evidence>
<dbReference type="AlphaFoldDB" id="D5U299"/>
<accession>D5U299</accession>
<reference evidence="8" key="2">
    <citation type="journal article" date="2010" name="Stand. Genomic Sci.">
        <title>Complete genome sequence of Thermosphaera aggregans type strain (M11TLT).</title>
        <authorList>
            <person name="Spring S."/>
            <person name="Rachel R."/>
            <person name="Lapidus A."/>
            <person name="Davenport K."/>
            <person name="Tice H."/>
            <person name="Copeland A."/>
            <person name="Cheng J.-F."/>
            <person name="Lucas S."/>
            <person name="Chen F."/>
            <person name="Nolan M."/>
            <person name="Bruce D."/>
            <person name="Goodwin L."/>
            <person name="Pitluck S."/>
            <person name="Ivanova N."/>
            <person name="Mavromatis K."/>
            <person name="Ovchinnikova G."/>
            <person name="Pati A."/>
            <person name="Chen A."/>
            <person name="Palaniappan K."/>
            <person name="Land M."/>
            <person name="Hauser L."/>
            <person name="Chang Y.-J."/>
            <person name="Jeffries C.C."/>
            <person name="Brettin T."/>
            <person name="Detter J.C."/>
            <person name="Tapia R."/>
            <person name="Han C."/>
            <person name="Heimerl T."/>
            <person name="Weikl F."/>
            <person name="Brambilla E."/>
            <person name="Goker M."/>
            <person name="Bristow J."/>
            <person name="Eisen J.A."/>
            <person name="Markowitz V."/>
            <person name="Hugenholtz P."/>
            <person name="Kyrpides N.C."/>
            <person name="Klenk H.-P."/>
        </authorList>
    </citation>
    <scope>NUCLEOTIDE SEQUENCE [LARGE SCALE GENOMIC DNA]</scope>
    <source>
        <strain evidence="8">DSM 11486 / M11TL</strain>
    </source>
</reference>
<proteinExistence type="predicted"/>
<dbReference type="Pfam" id="PF01411">
    <property type="entry name" value="tRNA-synt_2c"/>
    <property type="match status" value="1"/>
</dbReference>
<feature type="domain" description="Alanyl-transfer RNA synthetases family profile" evidence="6">
    <location>
        <begin position="1"/>
        <end position="254"/>
    </location>
</feature>
<gene>
    <name evidence="7" type="ordered locus">Tagg_0979</name>
</gene>
<dbReference type="GO" id="GO:0002161">
    <property type="term" value="F:aminoacyl-tRNA deacylase activity"/>
    <property type="evidence" value="ECO:0007669"/>
    <property type="project" value="UniProtKB-ARBA"/>
</dbReference>
<dbReference type="GO" id="GO:0005524">
    <property type="term" value="F:ATP binding"/>
    <property type="evidence" value="ECO:0007669"/>
    <property type="project" value="InterPro"/>
</dbReference>
<organism evidence="7 8">
    <name type="scientific">Thermosphaera aggregans (strain DSM 11486 / M11TL)</name>
    <dbReference type="NCBI Taxonomy" id="633148"/>
    <lineage>
        <taxon>Archaea</taxon>
        <taxon>Thermoproteota</taxon>
        <taxon>Thermoprotei</taxon>
        <taxon>Desulfurococcales</taxon>
        <taxon>Desulfurococcaceae</taxon>
        <taxon>Thermosphaera</taxon>
    </lineage>
</organism>
<keyword evidence="8" id="KW-1185">Reference proteome</keyword>
<dbReference type="InterPro" id="IPR012947">
    <property type="entry name" value="tRNA_SAD"/>
</dbReference>
<evidence type="ECO:0000256" key="5">
    <source>
        <dbReference type="ARBA" id="ARBA00022833"/>
    </source>
</evidence>
<dbReference type="GO" id="GO:0046872">
    <property type="term" value="F:metal ion binding"/>
    <property type="evidence" value="ECO:0007669"/>
    <property type="project" value="UniProtKB-KW"/>
</dbReference>
<dbReference type="Gene3D" id="3.30.980.10">
    <property type="entry name" value="Threonyl-trna Synthetase, Chain A, domain 2"/>
    <property type="match status" value="1"/>
</dbReference>
<dbReference type="Proteomes" id="UP000002376">
    <property type="component" value="Chromosome"/>
</dbReference>
<dbReference type="GeneID" id="9166002"/>
<dbReference type="RefSeq" id="WP_013129842.1">
    <property type="nucleotide sequence ID" value="NC_014160.1"/>
</dbReference>
<comment type="subcellular location">
    <subcellularLocation>
        <location evidence="2">Cytoplasm</location>
    </subcellularLocation>
</comment>
<protein>
    <submittedName>
        <fullName evidence="7">Threonyl/alanyl tRNA synthetase SAD</fullName>
    </submittedName>
</protein>
<dbReference type="eggNOG" id="arCOG01254">
    <property type="taxonomic scope" value="Archaea"/>
</dbReference>
<evidence type="ECO:0000256" key="4">
    <source>
        <dbReference type="ARBA" id="ARBA00022723"/>
    </source>
</evidence>
<evidence type="ECO:0000256" key="1">
    <source>
        <dbReference type="ARBA" id="ARBA00001947"/>
    </source>
</evidence>
<dbReference type="PANTHER" id="PTHR43462">
    <property type="entry name" value="ALANYL-TRNA EDITING PROTEIN"/>
    <property type="match status" value="1"/>
</dbReference>
<sequence>MVDLYSWLKRADSTELLYLDNSYLKTVSVSLLDYACDKPGKCYLVFDKTIFHPKTGGQGSDTGWVRGESFEFRVEKALMVGNVVAHYGRVVGGELPVKGSPVTLELDWEPRYRAMRLHTAGHILDYAVMRVYEGHVNTLEARHSPPDAYIEYEVKHASEKIAEEILREAARIVEEARKVRAFWVSWEELSTKIYNAPNLQRLPRTSKYRIVEIEGVNAIPCTGTHVSNTREVGRVELVRLEETVRGLKLYYDVD</sequence>
<dbReference type="SUPFAM" id="SSF55186">
    <property type="entry name" value="ThrRS/AlaRS common domain"/>
    <property type="match status" value="1"/>
</dbReference>
<dbReference type="OrthoDB" id="11392at2157"/>
<comment type="cofactor">
    <cofactor evidence="1">
        <name>Zn(2+)</name>
        <dbReference type="ChEBI" id="CHEBI:29105"/>
    </cofactor>
</comment>
<dbReference type="SUPFAM" id="SSF50447">
    <property type="entry name" value="Translation proteins"/>
    <property type="match status" value="1"/>
</dbReference>
<dbReference type="GO" id="GO:0004813">
    <property type="term" value="F:alanine-tRNA ligase activity"/>
    <property type="evidence" value="ECO:0007669"/>
    <property type="project" value="InterPro"/>
</dbReference>
<dbReference type="GO" id="GO:0003676">
    <property type="term" value="F:nucleic acid binding"/>
    <property type="evidence" value="ECO:0007669"/>
    <property type="project" value="InterPro"/>
</dbReference>
<keyword evidence="4" id="KW-0479">Metal-binding</keyword>
<dbReference type="Pfam" id="PF07973">
    <property type="entry name" value="tRNA_SAD"/>
    <property type="match status" value="1"/>
</dbReference>
<reference key="3">
    <citation type="submission" date="2010-02" db="EMBL/GenBank/DDBJ databases">
        <title>Complete genome sequence of Thermosphaera aggregans type strain (M11TL).</title>
        <authorList>
            <consortium name="US DOE Joint Genome Institute (JGI-PGF)"/>
            <person name="Spring S."/>
            <person name="Lapidus A."/>
            <person name="Munk C."/>
            <person name="Schroeder M."/>
            <person name="Glavina Del Rio T."/>
            <person name="Tice H."/>
            <person name="Copeland A."/>
            <person name="Cheng J.-F."/>
            <person name="Lucas S."/>
            <person name="Chen F."/>
            <person name="Nolan M."/>
            <person name="Bruce D."/>
            <person name="Goodwin L."/>
            <person name="Pitluck S."/>
            <person name="Ivanova N."/>
            <person name="Mavromatis K."/>
            <person name="Ovchinnikova G."/>
            <person name="Pati A."/>
            <person name="Chen A."/>
            <person name="Palaniappan K."/>
            <person name="Land M."/>
            <person name="Hauser L."/>
            <person name="Chang Y.-J."/>
            <person name="Jeffries C.C."/>
            <person name="Brettin T."/>
            <person name="Detter J.C."/>
            <person name="Tapia R."/>
            <person name="Han C."/>
            <person name="Chain P."/>
            <person name="Heimerl T."/>
            <person name="Weik F."/>
            <person name="Goker M."/>
            <person name="Rachel R."/>
            <person name="Bristow J."/>
            <person name="Eisen J.A."/>
            <person name="Markowitz V."/>
            <person name="Hugenholtz P."/>
            <person name="Kyrpides N.C."/>
            <person name="Klenk H.-P."/>
        </authorList>
    </citation>
    <scope>NUCLEOTIDE SEQUENCE</scope>
    <source>
        <strain>DSM 11486</strain>
    </source>
</reference>
<dbReference type="InterPro" id="IPR018164">
    <property type="entry name" value="Ala-tRNA-synth_IIc_N"/>
</dbReference>
<dbReference type="InterPro" id="IPR018163">
    <property type="entry name" value="Thr/Ala-tRNA-synth_IIc_edit"/>
</dbReference>
<evidence type="ECO:0000313" key="8">
    <source>
        <dbReference type="Proteomes" id="UP000002376"/>
    </source>
</evidence>
<keyword evidence="7" id="KW-0436">Ligase</keyword>